<keyword evidence="4" id="KW-1185">Reference proteome</keyword>
<sequence length="550" mass="63200">MNHHTRSNTQSPSNRQQVTRQLHQLMDHPITFDHTQEIHNHHHHQNQTSKTSIINPHEITPSAPPQLSTTVKPFHLPTAHIKRAVSNNLPCFHIKFDNNITQHSIPPTMKVARWIRQTVQQQSSESIGDFSILIPVGTNRYKFGVTSKNDFLLIWNSQQVPSQKSTTIDPDQQMIKAIGHLLLPITAFLPGLKLTYCSNSWIIGHTKPECKMNPRCRPHLSTSIECSVVYNYRITLKDQVKKVINNGLISQSSINQNREATLYVKDGRYETKQINGIKLAWGRQSKSTVRPQIQHENENGQLGELVCRTKDILDIIRRMELKMDSQILTIDILERRPVLYKESLIDLAKIIQQLINTTLEKKNKQQLQSLCTTTRIDFLQNRIKKKLQCITNDHQQQQTSTSPSLQPNSNRIQTKSTTFNNNANYDRMEQDSPISNESHDGNGKHFWSHLSKIYKPKTLPISKLKAGSITIADQQEITNMLYSYYKEQANSPNIDENEQHDQTIVGDYSKIMNTLSQPLDIKVEKGNIIRNNKIIKKLKNKESSGYDLDI</sequence>
<protein>
    <submittedName>
        <fullName evidence="2">Uncharacterized protein</fullName>
    </submittedName>
</protein>
<evidence type="ECO:0000313" key="3">
    <source>
        <dbReference type="EMBL" id="CAF4245535.1"/>
    </source>
</evidence>
<accession>A0A820DGR0</accession>
<dbReference type="EMBL" id="CAJOBG010007984">
    <property type="protein sequence ID" value="CAF4231916.1"/>
    <property type="molecule type" value="Genomic_DNA"/>
</dbReference>
<gene>
    <name evidence="2" type="ORF">OVN521_LOCUS28024</name>
    <name evidence="3" type="ORF">UXM345_LOCUS30432</name>
</gene>
<organism evidence="2 4">
    <name type="scientific">Rotaria magnacalcarata</name>
    <dbReference type="NCBI Taxonomy" id="392030"/>
    <lineage>
        <taxon>Eukaryota</taxon>
        <taxon>Metazoa</taxon>
        <taxon>Spiralia</taxon>
        <taxon>Gnathifera</taxon>
        <taxon>Rotifera</taxon>
        <taxon>Eurotatoria</taxon>
        <taxon>Bdelloidea</taxon>
        <taxon>Philodinida</taxon>
        <taxon>Philodinidae</taxon>
        <taxon>Rotaria</taxon>
    </lineage>
</organism>
<dbReference type="Proteomes" id="UP000663866">
    <property type="component" value="Unassembled WGS sequence"/>
</dbReference>
<dbReference type="Proteomes" id="UP000663842">
    <property type="component" value="Unassembled WGS sequence"/>
</dbReference>
<proteinExistence type="predicted"/>
<comment type="caution">
    <text evidence="2">The sequence shown here is derived from an EMBL/GenBank/DDBJ whole genome shotgun (WGS) entry which is preliminary data.</text>
</comment>
<feature type="region of interest" description="Disordered" evidence="1">
    <location>
        <begin position="394"/>
        <end position="416"/>
    </location>
</feature>
<evidence type="ECO:0000256" key="1">
    <source>
        <dbReference type="SAM" id="MobiDB-lite"/>
    </source>
</evidence>
<feature type="compositionally biased region" description="Low complexity" evidence="1">
    <location>
        <begin position="395"/>
        <end position="410"/>
    </location>
</feature>
<evidence type="ECO:0000313" key="2">
    <source>
        <dbReference type="EMBL" id="CAF4231916.1"/>
    </source>
</evidence>
<reference evidence="2" key="1">
    <citation type="submission" date="2021-02" db="EMBL/GenBank/DDBJ databases">
        <authorList>
            <person name="Nowell W R."/>
        </authorList>
    </citation>
    <scope>NUCLEOTIDE SEQUENCE</scope>
</reference>
<name>A0A820DGR0_9BILA</name>
<dbReference type="AlphaFoldDB" id="A0A820DGR0"/>
<evidence type="ECO:0000313" key="4">
    <source>
        <dbReference type="Proteomes" id="UP000663866"/>
    </source>
</evidence>
<dbReference type="EMBL" id="CAJOBF010007972">
    <property type="protein sequence ID" value="CAF4245535.1"/>
    <property type="molecule type" value="Genomic_DNA"/>
</dbReference>